<evidence type="ECO:0000313" key="1">
    <source>
        <dbReference type="EMBL" id="KAG7362109.1"/>
    </source>
</evidence>
<name>A0A9K3LI52_9STRA</name>
<evidence type="ECO:0000313" key="2">
    <source>
        <dbReference type="Proteomes" id="UP000693970"/>
    </source>
</evidence>
<organism evidence="1 2">
    <name type="scientific">Nitzschia inconspicua</name>
    <dbReference type="NCBI Taxonomy" id="303405"/>
    <lineage>
        <taxon>Eukaryota</taxon>
        <taxon>Sar</taxon>
        <taxon>Stramenopiles</taxon>
        <taxon>Ochrophyta</taxon>
        <taxon>Bacillariophyta</taxon>
        <taxon>Bacillariophyceae</taxon>
        <taxon>Bacillariophycidae</taxon>
        <taxon>Bacillariales</taxon>
        <taxon>Bacillariaceae</taxon>
        <taxon>Nitzschia</taxon>
    </lineage>
</organism>
<comment type="caution">
    <text evidence="1">The sequence shown here is derived from an EMBL/GenBank/DDBJ whole genome shotgun (WGS) entry which is preliminary data.</text>
</comment>
<dbReference type="AlphaFoldDB" id="A0A9K3LI52"/>
<dbReference type="Proteomes" id="UP000693970">
    <property type="component" value="Unassembled WGS sequence"/>
</dbReference>
<proteinExistence type="predicted"/>
<sequence>MNHLPDACTNLEQAIPVRRPQRRTAEASFSDDMDQRVVPHHIMVIPLSFLDEEGIGPHSAVLSQRRNRGEVASLLEILDAALEIVDSASPAEISSSLAPGHPHGPSRD</sequence>
<gene>
    <name evidence="1" type="ORF">IV203_025775</name>
</gene>
<accession>A0A9K3LI52</accession>
<protein>
    <submittedName>
        <fullName evidence="1">Uncharacterized protein</fullName>
    </submittedName>
</protein>
<reference evidence="1" key="1">
    <citation type="journal article" date="2021" name="Sci. Rep.">
        <title>Diploid genomic architecture of Nitzschia inconspicua, an elite biomass production diatom.</title>
        <authorList>
            <person name="Oliver A."/>
            <person name="Podell S."/>
            <person name="Pinowska A."/>
            <person name="Traller J.C."/>
            <person name="Smith S.R."/>
            <person name="McClure R."/>
            <person name="Beliaev A."/>
            <person name="Bohutskyi P."/>
            <person name="Hill E.A."/>
            <person name="Rabines A."/>
            <person name="Zheng H."/>
            <person name="Allen L.Z."/>
            <person name="Kuo A."/>
            <person name="Grigoriev I.V."/>
            <person name="Allen A.E."/>
            <person name="Hazlebeck D."/>
            <person name="Allen E.E."/>
        </authorList>
    </citation>
    <scope>NUCLEOTIDE SEQUENCE</scope>
    <source>
        <strain evidence="1">Hildebrandi</strain>
    </source>
</reference>
<reference evidence="1" key="2">
    <citation type="submission" date="2021-04" db="EMBL/GenBank/DDBJ databases">
        <authorList>
            <person name="Podell S."/>
        </authorList>
    </citation>
    <scope>NUCLEOTIDE SEQUENCE</scope>
    <source>
        <strain evidence="1">Hildebrandi</strain>
    </source>
</reference>
<dbReference type="EMBL" id="JAGRRH010000012">
    <property type="protein sequence ID" value="KAG7362109.1"/>
    <property type="molecule type" value="Genomic_DNA"/>
</dbReference>
<keyword evidence="2" id="KW-1185">Reference proteome</keyword>